<name>A0A0A8K5B4_9HYPH</name>
<organism evidence="1 2">
    <name type="scientific">Methyloceanibacter caenitepidi</name>
    <dbReference type="NCBI Taxonomy" id="1384459"/>
    <lineage>
        <taxon>Bacteria</taxon>
        <taxon>Pseudomonadati</taxon>
        <taxon>Pseudomonadota</taxon>
        <taxon>Alphaproteobacteria</taxon>
        <taxon>Hyphomicrobiales</taxon>
        <taxon>Hyphomicrobiaceae</taxon>
        <taxon>Methyloceanibacter</taxon>
    </lineage>
</organism>
<evidence type="ECO:0000313" key="1">
    <source>
        <dbReference type="EMBL" id="BAQ17951.1"/>
    </source>
</evidence>
<dbReference type="EMBL" id="AP014648">
    <property type="protein sequence ID" value="BAQ17951.1"/>
    <property type="molecule type" value="Genomic_DNA"/>
</dbReference>
<dbReference type="RefSeq" id="WP_052464815.1">
    <property type="nucleotide sequence ID" value="NZ_AP014648.1"/>
</dbReference>
<dbReference type="KEGG" id="mcg:GL4_2517"/>
<dbReference type="HOGENOM" id="CLU_1270024_0_0_5"/>
<sequence>MRESAALQQADVAAKSSADDIIRTFTESVANGDHGDTPYPHWVLKKCFPDDTIEDILGLPFPAPSLDGVSGKRELHNATRKYFDVENRDKFASVNAVSTAFQDKRVTDMIEKTFGTDLSGTYLRIEFAQDTDGFWLEPHTDLGVKSFTMLLYLSDEEGHENLGTDVYDADKSHVTRSPFEPNLAFVFVPGDNTYHGFERRPIKGVRKSLIINYVTDEWRAREQLAFPETPID</sequence>
<dbReference type="STRING" id="1384459.GL4_2517"/>
<evidence type="ECO:0000313" key="2">
    <source>
        <dbReference type="Proteomes" id="UP000031643"/>
    </source>
</evidence>
<gene>
    <name evidence="1" type="ORF">GL4_2517</name>
</gene>
<keyword evidence="2" id="KW-1185">Reference proteome</keyword>
<reference evidence="1 2" key="1">
    <citation type="submission" date="2014-09" db="EMBL/GenBank/DDBJ databases">
        <title>Genome sequencing of Methyloceanibacter caenitepidi Gela4.</title>
        <authorList>
            <person name="Takeuchi M."/>
            <person name="Susumu S."/>
            <person name="Kamagata Y."/>
            <person name="Oshima K."/>
            <person name="Hattori M."/>
            <person name="Iwasaki W."/>
        </authorList>
    </citation>
    <scope>NUCLEOTIDE SEQUENCE [LARGE SCALE GENOMIC DNA]</scope>
    <source>
        <strain evidence="1 2">Gela4</strain>
    </source>
</reference>
<accession>A0A0A8K5B4</accession>
<evidence type="ECO:0008006" key="3">
    <source>
        <dbReference type="Google" id="ProtNLM"/>
    </source>
</evidence>
<dbReference type="AlphaFoldDB" id="A0A0A8K5B4"/>
<dbReference type="Proteomes" id="UP000031643">
    <property type="component" value="Chromosome"/>
</dbReference>
<dbReference type="Gene3D" id="2.60.120.620">
    <property type="entry name" value="q2cbj1_9rhob like domain"/>
    <property type="match status" value="1"/>
</dbReference>
<protein>
    <recommendedName>
        <fullName evidence="3">2OG-Fe(II) oxygenase</fullName>
    </recommendedName>
</protein>
<proteinExistence type="predicted"/>